<dbReference type="SUPFAM" id="SSF52833">
    <property type="entry name" value="Thioredoxin-like"/>
    <property type="match status" value="1"/>
</dbReference>
<dbReference type="RefSeq" id="WP_263739603.1">
    <property type="nucleotide sequence ID" value="NZ_JAOWKZ010000002.1"/>
</dbReference>
<dbReference type="InterPro" id="IPR013766">
    <property type="entry name" value="Thioredoxin_domain"/>
</dbReference>
<dbReference type="EMBL" id="JAOWKZ010000002">
    <property type="protein sequence ID" value="MCV2872421.1"/>
    <property type="molecule type" value="Genomic_DNA"/>
</dbReference>
<evidence type="ECO:0000256" key="1">
    <source>
        <dbReference type="ARBA" id="ARBA00003565"/>
    </source>
</evidence>
<comment type="caution">
    <text evidence="5">The sequence shown here is derived from an EMBL/GenBank/DDBJ whole genome shotgun (WGS) entry which is preliminary data.</text>
</comment>
<feature type="chain" id="PRO_5045488879" evidence="3">
    <location>
        <begin position="28"/>
        <end position="223"/>
    </location>
</feature>
<dbReference type="PANTHER" id="PTHR13887">
    <property type="entry name" value="GLUTATHIONE S-TRANSFERASE KAPPA"/>
    <property type="match status" value="1"/>
</dbReference>
<evidence type="ECO:0000313" key="6">
    <source>
        <dbReference type="Proteomes" id="UP001652564"/>
    </source>
</evidence>
<comment type="function">
    <text evidence="1">May be required for disulfide bond formation in some proteins.</text>
</comment>
<dbReference type="Proteomes" id="UP001652564">
    <property type="component" value="Unassembled WGS sequence"/>
</dbReference>
<evidence type="ECO:0000256" key="3">
    <source>
        <dbReference type="SAM" id="SignalP"/>
    </source>
</evidence>
<protein>
    <submittedName>
        <fullName evidence="5">DsbA family protein</fullName>
    </submittedName>
</protein>
<evidence type="ECO:0000313" key="5">
    <source>
        <dbReference type="EMBL" id="MCV2872421.1"/>
    </source>
</evidence>
<dbReference type="PANTHER" id="PTHR13887:SF56">
    <property type="entry name" value="THIOREDOXIN-LIKE REDUCTASE RV2466C"/>
    <property type="match status" value="1"/>
</dbReference>
<evidence type="ECO:0000256" key="2">
    <source>
        <dbReference type="ARBA" id="ARBA00005791"/>
    </source>
</evidence>
<evidence type="ECO:0000259" key="4">
    <source>
        <dbReference type="PROSITE" id="PS51352"/>
    </source>
</evidence>
<keyword evidence="3" id="KW-0732">Signal</keyword>
<dbReference type="PROSITE" id="PS51352">
    <property type="entry name" value="THIOREDOXIN_2"/>
    <property type="match status" value="1"/>
</dbReference>
<reference evidence="5 6" key="1">
    <citation type="submission" date="2022-10" db="EMBL/GenBank/DDBJ databases">
        <title>Defluviimonas sp. nov., isolated from ocean surface sediments.</title>
        <authorList>
            <person name="He W."/>
            <person name="Wang L."/>
            <person name="Zhang D.-F."/>
        </authorList>
    </citation>
    <scope>NUCLEOTIDE SEQUENCE [LARGE SCALE GENOMIC DNA]</scope>
    <source>
        <strain evidence="5 6">WL0050</strain>
    </source>
</reference>
<gene>
    <name evidence="5" type="ORF">OEZ71_08945</name>
</gene>
<accession>A0ABT2ZMR0</accession>
<comment type="similarity">
    <text evidence="2">Belongs to the thioredoxin family. DsbA subfamily.</text>
</comment>
<dbReference type="InterPro" id="IPR012336">
    <property type="entry name" value="Thioredoxin-like_fold"/>
</dbReference>
<keyword evidence="6" id="KW-1185">Reference proteome</keyword>
<proteinExistence type="inferred from homology"/>
<feature type="signal peptide" evidence="3">
    <location>
        <begin position="1"/>
        <end position="27"/>
    </location>
</feature>
<organism evidence="5 6">
    <name type="scientific">Albidovulum litorale</name>
    <dbReference type="NCBI Taxonomy" id="2984134"/>
    <lineage>
        <taxon>Bacteria</taxon>
        <taxon>Pseudomonadati</taxon>
        <taxon>Pseudomonadota</taxon>
        <taxon>Alphaproteobacteria</taxon>
        <taxon>Rhodobacterales</taxon>
        <taxon>Paracoccaceae</taxon>
        <taxon>Albidovulum</taxon>
    </lineage>
</organism>
<name>A0ABT2ZMR0_9RHOB</name>
<sequence length="223" mass="24348">MSKTYLIAGAVALVAAAGGAFWMTRDAAQTANVSTFSTAAVAQTATDVQMVPDMVLGQAEAPIEVIEYASFTCPHCANFHETVFDQLKANYIDTGKIRFVYREVYFDKFGLWAATVARCGGEEKYFGISDIIYDTQKTWIADGDAATIADNLKKIGLKAGLSAEAVDACMRDEDQLKAMIATYQTNATKDEINSTPSFIIDGEKYSNMSYEDFAKILDEKLAN</sequence>
<dbReference type="InterPro" id="IPR036249">
    <property type="entry name" value="Thioredoxin-like_sf"/>
</dbReference>
<dbReference type="Gene3D" id="3.40.30.10">
    <property type="entry name" value="Glutaredoxin"/>
    <property type="match status" value="1"/>
</dbReference>
<dbReference type="Pfam" id="PF13462">
    <property type="entry name" value="Thioredoxin_4"/>
    <property type="match status" value="1"/>
</dbReference>
<feature type="domain" description="Thioredoxin" evidence="4">
    <location>
        <begin position="39"/>
        <end position="222"/>
    </location>
</feature>